<dbReference type="PANTHER" id="PTHR43283">
    <property type="entry name" value="BETA-LACTAMASE-RELATED"/>
    <property type="match status" value="1"/>
</dbReference>
<keyword evidence="1" id="KW-0732">Signal</keyword>
<dbReference type="Gene3D" id="3.40.710.10">
    <property type="entry name" value="DD-peptidase/beta-lactamase superfamily"/>
    <property type="match status" value="1"/>
</dbReference>
<dbReference type="EC" id="3.-.-.-" evidence="3"/>
<feature type="domain" description="Beta-lactamase-related" evidence="2">
    <location>
        <begin position="99"/>
        <end position="376"/>
    </location>
</feature>
<feature type="chain" id="PRO_5045615968" evidence="1">
    <location>
        <begin position="23"/>
        <end position="404"/>
    </location>
</feature>
<dbReference type="Proteomes" id="UP001597357">
    <property type="component" value="Unassembled WGS sequence"/>
</dbReference>
<dbReference type="InterPro" id="IPR012338">
    <property type="entry name" value="Beta-lactam/transpept-like"/>
</dbReference>
<dbReference type="InterPro" id="IPR050789">
    <property type="entry name" value="Diverse_Enzym_Activities"/>
</dbReference>
<reference evidence="4" key="1">
    <citation type="journal article" date="2019" name="Int. J. Syst. Evol. Microbiol.">
        <title>The Global Catalogue of Microorganisms (GCM) 10K type strain sequencing project: providing services to taxonomists for standard genome sequencing and annotation.</title>
        <authorList>
            <consortium name="The Broad Institute Genomics Platform"/>
            <consortium name="The Broad Institute Genome Sequencing Center for Infectious Disease"/>
            <person name="Wu L."/>
            <person name="Ma J."/>
        </authorList>
    </citation>
    <scope>NUCLEOTIDE SEQUENCE [LARGE SCALE GENOMIC DNA]</scope>
    <source>
        <strain evidence="4">KCTC 42255</strain>
    </source>
</reference>
<evidence type="ECO:0000259" key="2">
    <source>
        <dbReference type="Pfam" id="PF00144"/>
    </source>
</evidence>
<evidence type="ECO:0000313" key="3">
    <source>
        <dbReference type="EMBL" id="MFD2696413.1"/>
    </source>
</evidence>
<accession>A0ABW5SAB0</accession>
<evidence type="ECO:0000256" key="1">
    <source>
        <dbReference type="SAM" id="SignalP"/>
    </source>
</evidence>
<keyword evidence="4" id="KW-1185">Reference proteome</keyword>
<proteinExistence type="predicted"/>
<dbReference type="PANTHER" id="PTHR43283:SF7">
    <property type="entry name" value="BETA-LACTAMASE-RELATED DOMAIN-CONTAINING PROTEIN"/>
    <property type="match status" value="1"/>
</dbReference>
<gene>
    <name evidence="3" type="ORF">ACFSQ0_00235</name>
</gene>
<sequence>MRNLPLSALSLILLLWVSPIYAQHCEGVATQDLSADRDQIPGKTMGQKLESLLFWNNEEKLNRFGNMHRLFPSIAIPASAEAKPLTKADVWFQDETQQQAISSYMQDNQLTGLLVWQDGHIRLERYAAPLKADGVWTSFSVAKSITSMLLGVALKQGDIQHLEDKLKTYVPELAGYDYGEVSLRQLASMTSGIAWNEDYQDPESDVARMYQGECQGGEAHILSYMKQLKKAHEPGEVWNYNTGETDLLGIVLQKATGQSLASYLAEHIWQKYGMQDCAFWLTDECSGLNLGGSGLSASLRDFARLGLVMMQEERESTGLLADAYRQNASKALYQTQSDGSGYGYLWWRTKHSAYAAAGIFGQFLYLNPSKNLVVVQLGAWPKASTKELVQRRMNFIKQIEAQID</sequence>
<keyword evidence="3" id="KW-0378">Hydrolase</keyword>
<organism evidence="3 4">
    <name type="scientific">Mesonia sediminis</name>
    <dbReference type="NCBI Taxonomy" id="1703946"/>
    <lineage>
        <taxon>Bacteria</taxon>
        <taxon>Pseudomonadati</taxon>
        <taxon>Bacteroidota</taxon>
        <taxon>Flavobacteriia</taxon>
        <taxon>Flavobacteriales</taxon>
        <taxon>Flavobacteriaceae</taxon>
        <taxon>Mesonia</taxon>
    </lineage>
</organism>
<protein>
    <submittedName>
        <fullName evidence="3">Serine hydrolase domain-containing protein</fullName>
        <ecNumber evidence="3">3.-.-.-</ecNumber>
    </submittedName>
</protein>
<evidence type="ECO:0000313" key="4">
    <source>
        <dbReference type="Proteomes" id="UP001597357"/>
    </source>
</evidence>
<comment type="caution">
    <text evidence="3">The sequence shown here is derived from an EMBL/GenBank/DDBJ whole genome shotgun (WGS) entry which is preliminary data.</text>
</comment>
<dbReference type="RefSeq" id="WP_379042460.1">
    <property type="nucleotide sequence ID" value="NZ_JBHULZ010000002.1"/>
</dbReference>
<dbReference type="SUPFAM" id="SSF56601">
    <property type="entry name" value="beta-lactamase/transpeptidase-like"/>
    <property type="match status" value="1"/>
</dbReference>
<dbReference type="GO" id="GO:0016787">
    <property type="term" value="F:hydrolase activity"/>
    <property type="evidence" value="ECO:0007669"/>
    <property type="project" value="UniProtKB-KW"/>
</dbReference>
<dbReference type="InterPro" id="IPR001466">
    <property type="entry name" value="Beta-lactam-related"/>
</dbReference>
<dbReference type="Pfam" id="PF00144">
    <property type="entry name" value="Beta-lactamase"/>
    <property type="match status" value="1"/>
</dbReference>
<feature type="signal peptide" evidence="1">
    <location>
        <begin position="1"/>
        <end position="22"/>
    </location>
</feature>
<name>A0ABW5SAB0_9FLAO</name>
<dbReference type="EMBL" id="JBHULZ010000002">
    <property type="protein sequence ID" value="MFD2696413.1"/>
    <property type="molecule type" value="Genomic_DNA"/>
</dbReference>